<dbReference type="NCBIfam" id="TIGR01351">
    <property type="entry name" value="adk"/>
    <property type="match status" value="1"/>
</dbReference>
<sequence length="417" mass="47180">MSSDKESPPTSIEHTHISVQSEIGVGRQSSPSISEGLSKNQQDINKLTEEMFFKVADYLKGEILATTEDYKLLETMNKVTRERYQEMSKMAQNLVVEMANFQRIYTSFEPYIQQIDEICEQVDFLEKVTNELDEYSKELVVTKMASKLDINASVNSDNVREELSYLRHFLKTVQESIEKIETDVKGLFKSKKDQAHGIRMILMGPPGAGKGTQSPRIKEKFCVCHLATGDMLRSQVAAKTKLGLEAKKIMDAGGLVSDEIMVGMIQNELQNNPECFTKLVLSLCVCCYHVIYYDSFILDGFPRTVPQAEKLDAMLEKDKKKLDHAVELIIDDNLLVSRITGRLIHPSSGRTYHKIFNPPKVPGKDDVTGEPLIQRADDNAETLKKRLATYHKQTAPVVDYYKQKNIWSGVDASQNPE</sequence>
<dbReference type="SUPFAM" id="SSF52540">
    <property type="entry name" value="P-loop containing nucleoside triphosphate hydrolases"/>
    <property type="match status" value="1"/>
</dbReference>
<dbReference type="OrthoDB" id="439792at2759"/>
<dbReference type="PRINTS" id="PR00094">
    <property type="entry name" value="ADENYLTKNASE"/>
</dbReference>
<feature type="region of interest" description="Disordered" evidence="6">
    <location>
        <begin position="1"/>
        <end position="39"/>
    </location>
</feature>
<feature type="domain" description="Adenylate kinase active site lid" evidence="7">
    <location>
        <begin position="342"/>
        <end position="377"/>
    </location>
</feature>
<dbReference type="PROSITE" id="PS00113">
    <property type="entry name" value="ADENYLATE_KINASE"/>
    <property type="match status" value="1"/>
</dbReference>
<keyword evidence="9" id="KW-1185">Reference proteome</keyword>
<feature type="compositionally biased region" description="Polar residues" evidence="6">
    <location>
        <begin position="8"/>
        <end position="39"/>
    </location>
</feature>
<keyword evidence="3" id="KW-0547">Nucleotide-binding</keyword>
<evidence type="ECO:0000313" key="8">
    <source>
        <dbReference type="EMBL" id="CAG8507607.1"/>
    </source>
</evidence>
<evidence type="ECO:0000256" key="3">
    <source>
        <dbReference type="ARBA" id="ARBA00022741"/>
    </source>
</evidence>
<dbReference type="EMBL" id="CAJVQA010001240">
    <property type="protein sequence ID" value="CAG8507607.1"/>
    <property type="molecule type" value="Genomic_DNA"/>
</dbReference>
<protein>
    <submittedName>
        <fullName evidence="8">19051_t:CDS:1</fullName>
    </submittedName>
</protein>
<dbReference type="Pfam" id="PF10046">
    <property type="entry name" value="BLOC1_2"/>
    <property type="match status" value="1"/>
</dbReference>
<dbReference type="GO" id="GO:0005524">
    <property type="term" value="F:ATP binding"/>
    <property type="evidence" value="ECO:0007669"/>
    <property type="project" value="InterPro"/>
</dbReference>
<feature type="non-terminal residue" evidence="8">
    <location>
        <position position="1"/>
    </location>
</feature>
<dbReference type="InterPro" id="IPR027417">
    <property type="entry name" value="P-loop_NTPase"/>
</dbReference>
<evidence type="ECO:0000256" key="1">
    <source>
        <dbReference type="ARBA" id="ARBA00008468"/>
    </source>
</evidence>
<dbReference type="InterPro" id="IPR007862">
    <property type="entry name" value="Adenylate_kinase_lid-dom"/>
</dbReference>
<comment type="caution">
    <text evidence="8">The sequence shown here is derived from an EMBL/GenBank/DDBJ whole genome shotgun (WGS) entry which is preliminary data.</text>
</comment>
<reference evidence="8" key="1">
    <citation type="submission" date="2021-06" db="EMBL/GenBank/DDBJ databases">
        <authorList>
            <person name="Kallberg Y."/>
            <person name="Tangrot J."/>
            <person name="Rosling A."/>
        </authorList>
    </citation>
    <scope>NUCLEOTIDE SEQUENCE</scope>
    <source>
        <strain evidence="8">FL966</strain>
    </source>
</reference>
<dbReference type="Proteomes" id="UP000789759">
    <property type="component" value="Unassembled WGS sequence"/>
</dbReference>
<dbReference type="Pfam" id="PF00406">
    <property type="entry name" value="ADK"/>
    <property type="match status" value="2"/>
</dbReference>
<dbReference type="Pfam" id="PF05191">
    <property type="entry name" value="ADK_lid"/>
    <property type="match status" value="1"/>
</dbReference>
<keyword evidence="4 5" id="KW-0418">Kinase</keyword>
<comment type="similarity">
    <text evidence="5">Belongs to the adenylate kinase family.</text>
</comment>
<organism evidence="8 9">
    <name type="scientific">Cetraspora pellucida</name>
    <dbReference type="NCBI Taxonomy" id="1433469"/>
    <lineage>
        <taxon>Eukaryota</taxon>
        <taxon>Fungi</taxon>
        <taxon>Fungi incertae sedis</taxon>
        <taxon>Mucoromycota</taxon>
        <taxon>Glomeromycotina</taxon>
        <taxon>Glomeromycetes</taxon>
        <taxon>Diversisporales</taxon>
        <taxon>Gigasporaceae</taxon>
        <taxon>Cetraspora</taxon>
    </lineage>
</organism>
<dbReference type="HAMAP" id="MF_00235">
    <property type="entry name" value="Adenylate_kinase_Adk"/>
    <property type="match status" value="1"/>
</dbReference>
<dbReference type="InterPro" id="IPR033690">
    <property type="entry name" value="Adenylat_kinase_CS"/>
</dbReference>
<comment type="similarity">
    <text evidence="1">Belongs to the BLOC1S2 family.</text>
</comment>
<evidence type="ECO:0000313" key="9">
    <source>
        <dbReference type="Proteomes" id="UP000789759"/>
    </source>
</evidence>
<evidence type="ECO:0000259" key="7">
    <source>
        <dbReference type="Pfam" id="PF05191"/>
    </source>
</evidence>
<evidence type="ECO:0000256" key="4">
    <source>
        <dbReference type="ARBA" id="ARBA00022777"/>
    </source>
</evidence>
<dbReference type="PANTHER" id="PTHR23359">
    <property type="entry name" value="NUCLEOTIDE KINASE"/>
    <property type="match status" value="1"/>
</dbReference>
<dbReference type="CDD" id="cd01428">
    <property type="entry name" value="ADK"/>
    <property type="match status" value="1"/>
</dbReference>
<dbReference type="InterPro" id="IPR019269">
    <property type="entry name" value="BLOC1_su2"/>
</dbReference>
<dbReference type="Gene3D" id="3.40.50.300">
    <property type="entry name" value="P-loop containing nucleotide triphosphate hydrolases"/>
    <property type="match status" value="1"/>
</dbReference>
<dbReference type="InterPro" id="IPR006259">
    <property type="entry name" value="Adenyl_kin_sub"/>
</dbReference>
<evidence type="ECO:0000256" key="6">
    <source>
        <dbReference type="SAM" id="MobiDB-lite"/>
    </source>
</evidence>
<keyword evidence="2 5" id="KW-0808">Transferase</keyword>
<dbReference type="InterPro" id="IPR000850">
    <property type="entry name" value="Adenylat/UMP-CMP_kin"/>
</dbReference>
<evidence type="ECO:0000256" key="2">
    <source>
        <dbReference type="ARBA" id="ARBA00022679"/>
    </source>
</evidence>
<proteinExistence type="inferred from homology"/>
<dbReference type="GO" id="GO:0004017">
    <property type="term" value="F:AMP kinase activity"/>
    <property type="evidence" value="ECO:0007669"/>
    <property type="project" value="InterPro"/>
</dbReference>
<dbReference type="AlphaFoldDB" id="A0A9N8ZUF7"/>
<gene>
    <name evidence="8" type="ORF">CPELLU_LOCUS2756</name>
</gene>
<evidence type="ECO:0000256" key="5">
    <source>
        <dbReference type="RuleBase" id="RU003330"/>
    </source>
</evidence>
<name>A0A9N8ZUF7_9GLOM</name>
<accession>A0A9N8ZUF7</accession>